<keyword evidence="4" id="KW-0539">Nucleus</keyword>
<keyword evidence="3" id="KW-0698">rRNA processing</keyword>
<feature type="compositionally biased region" description="Basic residues" evidence="5">
    <location>
        <begin position="409"/>
        <end position="422"/>
    </location>
</feature>
<comment type="subcellular location">
    <subcellularLocation>
        <location evidence="1">Nucleus</location>
    </subcellularLocation>
</comment>
<dbReference type="PANTHER" id="PTHR13026:SF0">
    <property type="entry name" value="RIBOSOMAL RNA PROCESSING 1B"/>
    <property type="match status" value="1"/>
</dbReference>
<proteinExistence type="inferred from homology"/>
<feature type="region of interest" description="Disordered" evidence="5">
    <location>
        <begin position="517"/>
        <end position="605"/>
    </location>
</feature>
<feature type="non-terminal residue" evidence="6">
    <location>
        <position position="1"/>
    </location>
</feature>
<feature type="region of interest" description="Disordered" evidence="5">
    <location>
        <begin position="694"/>
        <end position="729"/>
    </location>
</feature>
<protein>
    <submittedName>
        <fullName evidence="6">RRP1B protein</fullName>
    </submittedName>
</protein>
<dbReference type="Proteomes" id="UP000736164">
    <property type="component" value="Unassembled WGS sequence"/>
</dbReference>
<dbReference type="GO" id="GO:0030688">
    <property type="term" value="C:preribosome, small subunit precursor"/>
    <property type="evidence" value="ECO:0007669"/>
    <property type="project" value="InterPro"/>
</dbReference>
<feature type="compositionally biased region" description="Acidic residues" evidence="5">
    <location>
        <begin position="241"/>
        <end position="250"/>
    </location>
</feature>
<comment type="caution">
    <text evidence="6">The sequence shown here is derived from an EMBL/GenBank/DDBJ whole genome shotgun (WGS) entry which is preliminary data.</text>
</comment>
<evidence type="ECO:0000313" key="6">
    <source>
        <dbReference type="EMBL" id="MBN3321607.1"/>
    </source>
</evidence>
<dbReference type="PANTHER" id="PTHR13026">
    <property type="entry name" value="NNP-1 PROTEIN NOVEL NUCLEAR PROTEIN 1 NOP52"/>
    <property type="match status" value="1"/>
</dbReference>
<dbReference type="Pfam" id="PF05997">
    <property type="entry name" value="Nop52"/>
    <property type="match status" value="1"/>
</dbReference>
<keyword evidence="7" id="KW-1185">Reference proteome</keyword>
<name>A0A8J7TFC4_ATRSP</name>
<comment type="similarity">
    <text evidence="2">Belongs to the RRP1 family.</text>
</comment>
<feature type="compositionally biased region" description="Basic and acidic residues" evidence="5">
    <location>
        <begin position="251"/>
        <end position="261"/>
    </location>
</feature>
<evidence type="ECO:0000256" key="4">
    <source>
        <dbReference type="ARBA" id="ARBA00023242"/>
    </source>
</evidence>
<dbReference type="AlphaFoldDB" id="A0A8J7TFC4"/>
<sequence length="729" mass="83351">MALLLQGPEVQFAQKLASNQKPIRTRAIKKLKKYIGIRSQKQKGGFTREELLKIWKGLFYCMWMQDKPLLQEELSAVLSNLIHVFQSMDSKFLFVETFLQTMNREWTGIDRLRMDKFYMLVRMVFRQTFEMLKKRCWDQSLVQRFTELLTVRVLQSNSGCPCGVQFHILDIYMTELATVGAQELTAQQNLIFIDPFCKVAAKTKDHLLLQAICNNIFSEVLNQAPFAIEDLMKELQQLENNSEDELDLEEKDPTKNSKDSQEEQINGEMAAEEDEGYEDLVGLENGYEPSEGDGDGIGPVLQFDYKAIADRLFELTSRNNTPPLNRKKLYRLVKKFQDLSEGVFPQDGYTEEVSTDEDDDVFGNRKRLKKKRRRNVEEDPASAEKGQGTKKRPLKASDPKSVEPTAVPAKKKKKEKTRKKTQRLPDLQECPSTEDKEPETTAIIYPAEKTLKLKKKRKLEEPNVEAESSCSIGQVEAGEILMKKKQKKVPSQERVVGEGEGKEQCVLKKQTSLKIKKRRKKQQVNTVALLAENPPANDARCTKPQAQGKEMVVEAEPEKNSERKLHKRKKLEEQAEASELNGYRETKARKKNRESGATLKLKRMKKPLKTGKLEEEVEFLKFGRRSVPSPLFFKKRKGGSTFLSSKGFKTPKESKKVTFGLKNNKTAEFKKTDKSLLVSPAGTSRVVFDPQQKPLFGVLKTPDDKPGPRRKLAKNPLQGKSRPKASDFF</sequence>
<evidence type="ECO:0000256" key="5">
    <source>
        <dbReference type="SAM" id="MobiDB-lite"/>
    </source>
</evidence>
<feature type="region of interest" description="Disordered" evidence="5">
    <location>
        <begin position="240"/>
        <end position="275"/>
    </location>
</feature>
<evidence type="ECO:0000256" key="2">
    <source>
        <dbReference type="ARBA" id="ARBA00006374"/>
    </source>
</evidence>
<organism evidence="6 7">
    <name type="scientific">Atractosteus spatula</name>
    <name type="common">Alligator gar</name>
    <name type="synonym">Lepisosteus spatula</name>
    <dbReference type="NCBI Taxonomy" id="7917"/>
    <lineage>
        <taxon>Eukaryota</taxon>
        <taxon>Metazoa</taxon>
        <taxon>Chordata</taxon>
        <taxon>Craniata</taxon>
        <taxon>Vertebrata</taxon>
        <taxon>Euteleostomi</taxon>
        <taxon>Actinopterygii</taxon>
        <taxon>Neopterygii</taxon>
        <taxon>Holostei</taxon>
        <taxon>Semionotiformes</taxon>
        <taxon>Lepisosteidae</taxon>
        <taxon>Atractosteus</taxon>
    </lineage>
</organism>
<accession>A0A8J7TFC4</accession>
<feature type="non-terminal residue" evidence="6">
    <location>
        <position position="729"/>
    </location>
</feature>
<feature type="region of interest" description="Disordered" evidence="5">
    <location>
        <begin position="347"/>
        <end position="442"/>
    </location>
</feature>
<gene>
    <name evidence="6" type="primary">Rrp1b</name>
    <name evidence="6" type="ORF">GTO95_0012326</name>
</gene>
<dbReference type="InterPro" id="IPR010301">
    <property type="entry name" value="RRP1"/>
</dbReference>
<evidence type="ECO:0000256" key="1">
    <source>
        <dbReference type="ARBA" id="ARBA00004123"/>
    </source>
</evidence>
<feature type="compositionally biased region" description="Acidic residues" evidence="5">
    <location>
        <begin position="349"/>
        <end position="361"/>
    </location>
</feature>
<evidence type="ECO:0000313" key="7">
    <source>
        <dbReference type="Proteomes" id="UP000736164"/>
    </source>
</evidence>
<feature type="compositionally biased region" description="Basic residues" evidence="5">
    <location>
        <begin position="364"/>
        <end position="374"/>
    </location>
</feature>
<dbReference type="GO" id="GO:0006364">
    <property type="term" value="P:rRNA processing"/>
    <property type="evidence" value="ECO:0007669"/>
    <property type="project" value="UniProtKB-KW"/>
</dbReference>
<dbReference type="EMBL" id="JAAWVO010056008">
    <property type="protein sequence ID" value="MBN3321607.1"/>
    <property type="molecule type" value="Genomic_DNA"/>
</dbReference>
<dbReference type="GO" id="GO:0005634">
    <property type="term" value="C:nucleus"/>
    <property type="evidence" value="ECO:0007669"/>
    <property type="project" value="UniProtKB-SubCell"/>
</dbReference>
<evidence type="ECO:0000256" key="3">
    <source>
        <dbReference type="ARBA" id="ARBA00022552"/>
    </source>
</evidence>
<reference evidence="6" key="1">
    <citation type="journal article" date="2021" name="Cell">
        <title>Tracing the genetic footprints of vertebrate landing in non-teleost ray-finned fishes.</title>
        <authorList>
            <person name="Bi X."/>
            <person name="Wang K."/>
            <person name="Yang L."/>
            <person name="Pan H."/>
            <person name="Jiang H."/>
            <person name="Wei Q."/>
            <person name="Fang M."/>
            <person name="Yu H."/>
            <person name="Zhu C."/>
            <person name="Cai Y."/>
            <person name="He Y."/>
            <person name="Gan X."/>
            <person name="Zeng H."/>
            <person name="Yu D."/>
            <person name="Zhu Y."/>
            <person name="Jiang H."/>
            <person name="Qiu Q."/>
            <person name="Yang H."/>
            <person name="Zhang Y.E."/>
            <person name="Wang W."/>
            <person name="Zhu M."/>
            <person name="He S."/>
            <person name="Zhang G."/>
        </authorList>
    </citation>
    <scope>NUCLEOTIDE SEQUENCE</scope>
    <source>
        <strain evidence="6">Allg_001</strain>
    </source>
</reference>